<dbReference type="Proteomes" id="UP000190675">
    <property type="component" value="Chromosome I"/>
</dbReference>
<feature type="transmembrane region" description="Helical" evidence="5">
    <location>
        <begin position="93"/>
        <end position="110"/>
    </location>
</feature>
<gene>
    <name evidence="7" type="ORF">SAMN05444169_2426</name>
</gene>
<accession>A0A1M5JRR8</accession>
<feature type="transmembrane region" description="Helical" evidence="5">
    <location>
        <begin position="339"/>
        <end position="362"/>
    </location>
</feature>
<dbReference type="OrthoDB" id="7813325at2"/>
<evidence type="ECO:0000313" key="8">
    <source>
        <dbReference type="Proteomes" id="UP000190675"/>
    </source>
</evidence>
<dbReference type="InterPro" id="IPR051533">
    <property type="entry name" value="WaaL-like"/>
</dbReference>
<dbReference type="InterPro" id="IPR007016">
    <property type="entry name" value="O-antigen_ligase-rel_domated"/>
</dbReference>
<sequence>MTRDALLALGISLSSATQWRFSGLPLGLGDLLIVLWILICVFDLLARRSSTHVAALYRLATFWGLFAFALSIGALVGFIVEYRVATDLSLHDTFAYLLMATMTCLAVAIADEPVHFRRAAWLLMLFWNIGIAAQIAAGWEIIHLPSVEPWYWDRFRGWAENPNQLAIVCCVTTLLAVHLASTSTGFGCLFGLLAAVGPLVAGRLSKSDTFISVMIFSGALLVGLQLRRSVSTASSRSGLRYAFVLLALIFVVPAAVSLWPFAKAGASDAEDFALSLAKDKGGAASERTLDLRLHLWEQAIELGARSGSLGLGPGPHLDPPDVVHNRDNPFEAHNTPLDVFLQGGIIGLGALAGLVASTALLLYRAKLDALLVLVIAVTIFSTAHLIIRHPIVWFAMALCVSTGCAQLRLSPALNTRR</sequence>
<dbReference type="EMBL" id="LT670818">
    <property type="protein sequence ID" value="SHG42959.1"/>
    <property type="molecule type" value="Genomic_DNA"/>
</dbReference>
<evidence type="ECO:0000256" key="3">
    <source>
        <dbReference type="ARBA" id="ARBA00022989"/>
    </source>
</evidence>
<evidence type="ECO:0000256" key="5">
    <source>
        <dbReference type="SAM" id="Phobius"/>
    </source>
</evidence>
<dbReference type="AlphaFoldDB" id="A0A1M5JRR8"/>
<dbReference type="Pfam" id="PF04932">
    <property type="entry name" value="Wzy_C"/>
    <property type="match status" value="1"/>
</dbReference>
<evidence type="ECO:0000259" key="6">
    <source>
        <dbReference type="Pfam" id="PF04932"/>
    </source>
</evidence>
<evidence type="ECO:0000256" key="1">
    <source>
        <dbReference type="ARBA" id="ARBA00004141"/>
    </source>
</evidence>
<feature type="transmembrane region" description="Helical" evidence="5">
    <location>
        <begin position="393"/>
        <end position="409"/>
    </location>
</feature>
<feature type="domain" description="O-antigen ligase-related" evidence="6">
    <location>
        <begin position="200"/>
        <end position="351"/>
    </location>
</feature>
<feature type="transmembrane region" description="Helical" evidence="5">
    <location>
        <begin position="26"/>
        <end position="45"/>
    </location>
</feature>
<evidence type="ECO:0000256" key="4">
    <source>
        <dbReference type="ARBA" id="ARBA00023136"/>
    </source>
</evidence>
<keyword evidence="7" id="KW-0436">Ligase</keyword>
<name>A0A1M5JRR8_9BRAD</name>
<dbReference type="GO" id="GO:0016020">
    <property type="term" value="C:membrane"/>
    <property type="evidence" value="ECO:0007669"/>
    <property type="project" value="UniProtKB-SubCell"/>
</dbReference>
<feature type="transmembrane region" description="Helical" evidence="5">
    <location>
        <begin position="57"/>
        <end position="81"/>
    </location>
</feature>
<reference evidence="7 8" key="1">
    <citation type="submission" date="2016-11" db="EMBL/GenBank/DDBJ databases">
        <authorList>
            <person name="Jaros S."/>
            <person name="Januszkiewicz K."/>
            <person name="Wedrychowicz H."/>
        </authorList>
    </citation>
    <scope>NUCLEOTIDE SEQUENCE [LARGE SCALE GENOMIC DNA]</scope>
    <source>
        <strain evidence="7 8">GAS242</strain>
    </source>
</reference>
<organism evidence="7 8">
    <name type="scientific">Bradyrhizobium erythrophlei</name>
    <dbReference type="NCBI Taxonomy" id="1437360"/>
    <lineage>
        <taxon>Bacteria</taxon>
        <taxon>Pseudomonadati</taxon>
        <taxon>Pseudomonadota</taxon>
        <taxon>Alphaproteobacteria</taxon>
        <taxon>Hyphomicrobiales</taxon>
        <taxon>Nitrobacteraceae</taxon>
        <taxon>Bradyrhizobium</taxon>
    </lineage>
</organism>
<protein>
    <submittedName>
        <fullName evidence="7">O-Antigen ligase</fullName>
    </submittedName>
</protein>
<proteinExistence type="predicted"/>
<keyword evidence="4 5" id="KW-0472">Membrane</keyword>
<evidence type="ECO:0000256" key="2">
    <source>
        <dbReference type="ARBA" id="ARBA00022692"/>
    </source>
</evidence>
<keyword evidence="3 5" id="KW-1133">Transmembrane helix</keyword>
<dbReference type="PANTHER" id="PTHR37422">
    <property type="entry name" value="TEICHURONIC ACID BIOSYNTHESIS PROTEIN TUAE"/>
    <property type="match status" value="1"/>
</dbReference>
<feature type="transmembrane region" description="Helical" evidence="5">
    <location>
        <begin position="210"/>
        <end position="226"/>
    </location>
</feature>
<feature type="transmembrane region" description="Helical" evidence="5">
    <location>
        <begin position="238"/>
        <end position="262"/>
    </location>
</feature>
<feature type="transmembrane region" description="Helical" evidence="5">
    <location>
        <begin position="369"/>
        <end position="387"/>
    </location>
</feature>
<comment type="subcellular location">
    <subcellularLocation>
        <location evidence="1">Membrane</location>
        <topology evidence="1">Multi-pass membrane protein</topology>
    </subcellularLocation>
</comment>
<evidence type="ECO:0000313" key="7">
    <source>
        <dbReference type="EMBL" id="SHG42959.1"/>
    </source>
</evidence>
<feature type="transmembrane region" description="Helical" evidence="5">
    <location>
        <begin position="122"/>
        <end position="142"/>
    </location>
</feature>
<dbReference type="RefSeq" id="WP_079566171.1">
    <property type="nucleotide sequence ID" value="NZ_LT670818.1"/>
</dbReference>
<dbReference type="GO" id="GO:0016874">
    <property type="term" value="F:ligase activity"/>
    <property type="evidence" value="ECO:0007669"/>
    <property type="project" value="UniProtKB-KW"/>
</dbReference>
<keyword evidence="2 5" id="KW-0812">Transmembrane</keyword>
<dbReference type="PANTHER" id="PTHR37422:SF13">
    <property type="entry name" value="LIPOPOLYSACCHARIDE BIOSYNTHESIS PROTEIN PA4999-RELATED"/>
    <property type="match status" value="1"/>
</dbReference>